<dbReference type="CDD" id="cd06225">
    <property type="entry name" value="HAMP"/>
    <property type="match status" value="1"/>
</dbReference>
<dbReference type="CDD" id="cd07302">
    <property type="entry name" value="CHD"/>
    <property type="match status" value="1"/>
</dbReference>
<dbReference type="SMART" id="SM00044">
    <property type="entry name" value="CYCc"/>
    <property type="match status" value="1"/>
</dbReference>
<proteinExistence type="predicted"/>
<keyword evidence="2" id="KW-0472">Membrane</keyword>
<dbReference type="Gene3D" id="3.30.70.1230">
    <property type="entry name" value="Nucleotide cyclase"/>
    <property type="match status" value="1"/>
</dbReference>
<feature type="domain" description="Guanylate cyclase" evidence="3">
    <location>
        <begin position="536"/>
        <end position="663"/>
    </location>
</feature>
<name>A0A928VK71_9CYAN</name>
<dbReference type="SUPFAM" id="SSF55073">
    <property type="entry name" value="Nucleotide cyclase"/>
    <property type="match status" value="1"/>
</dbReference>
<feature type="compositionally biased region" description="Polar residues" evidence="1">
    <location>
        <begin position="764"/>
        <end position="774"/>
    </location>
</feature>
<dbReference type="PROSITE" id="PS50885">
    <property type="entry name" value="HAMP"/>
    <property type="match status" value="1"/>
</dbReference>
<feature type="domain" description="HAMP" evidence="4">
    <location>
        <begin position="444"/>
        <end position="496"/>
    </location>
</feature>
<gene>
    <name evidence="5" type="ORF">IQ266_08925</name>
</gene>
<organism evidence="5 6">
    <name type="scientific">Romeriopsis navalis LEGE 11480</name>
    <dbReference type="NCBI Taxonomy" id="2777977"/>
    <lineage>
        <taxon>Bacteria</taxon>
        <taxon>Bacillati</taxon>
        <taxon>Cyanobacteriota</taxon>
        <taxon>Cyanophyceae</taxon>
        <taxon>Leptolyngbyales</taxon>
        <taxon>Leptolyngbyaceae</taxon>
        <taxon>Romeriopsis</taxon>
        <taxon>Romeriopsis navalis</taxon>
    </lineage>
</organism>
<dbReference type="InterPro" id="IPR001054">
    <property type="entry name" value="A/G_cyclase"/>
</dbReference>
<evidence type="ECO:0000256" key="2">
    <source>
        <dbReference type="SAM" id="Phobius"/>
    </source>
</evidence>
<feature type="transmembrane region" description="Helical" evidence="2">
    <location>
        <begin position="12"/>
        <end position="33"/>
    </location>
</feature>
<dbReference type="RefSeq" id="WP_264324669.1">
    <property type="nucleotide sequence ID" value="NZ_JADEXQ010000023.1"/>
</dbReference>
<feature type="region of interest" description="Disordered" evidence="1">
    <location>
        <begin position="737"/>
        <end position="774"/>
    </location>
</feature>
<comment type="caution">
    <text evidence="5">The sequence shown here is derived from an EMBL/GenBank/DDBJ whole genome shotgun (WGS) entry which is preliminary data.</text>
</comment>
<protein>
    <submittedName>
        <fullName evidence="5">HAMP domain-containing protein</fullName>
    </submittedName>
</protein>
<dbReference type="Proteomes" id="UP000625316">
    <property type="component" value="Unassembled WGS sequence"/>
</dbReference>
<dbReference type="GO" id="GO:0016020">
    <property type="term" value="C:membrane"/>
    <property type="evidence" value="ECO:0007669"/>
    <property type="project" value="InterPro"/>
</dbReference>
<evidence type="ECO:0000259" key="4">
    <source>
        <dbReference type="PROSITE" id="PS50885"/>
    </source>
</evidence>
<evidence type="ECO:0000313" key="5">
    <source>
        <dbReference type="EMBL" id="MBE9029850.1"/>
    </source>
</evidence>
<dbReference type="PANTHER" id="PTHR45655">
    <property type="entry name" value="GUANYLATE CYCLASE SOLUBLE SUBUNIT BETA-2"/>
    <property type="match status" value="1"/>
</dbReference>
<keyword evidence="2" id="KW-0812">Transmembrane</keyword>
<evidence type="ECO:0000256" key="1">
    <source>
        <dbReference type="SAM" id="MobiDB-lite"/>
    </source>
</evidence>
<accession>A0A928VK71</accession>
<evidence type="ECO:0000259" key="3">
    <source>
        <dbReference type="PROSITE" id="PS50125"/>
    </source>
</evidence>
<dbReference type="GO" id="GO:0035556">
    <property type="term" value="P:intracellular signal transduction"/>
    <property type="evidence" value="ECO:0007669"/>
    <property type="project" value="InterPro"/>
</dbReference>
<keyword evidence="2" id="KW-1133">Transmembrane helix</keyword>
<dbReference type="GO" id="GO:0009190">
    <property type="term" value="P:cyclic nucleotide biosynthetic process"/>
    <property type="evidence" value="ECO:0007669"/>
    <property type="project" value="InterPro"/>
</dbReference>
<dbReference type="InterPro" id="IPR003660">
    <property type="entry name" value="HAMP_dom"/>
</dbReference>
<sequence>MQFIRQISIRSRLILMLLLVSGVSISAVAWVGYQTGRESLTERIYQQLLTLREDKRRQVEMYFNTINSETKVLSQDPTFAKATRDFRKSYKALEKKVTVGGGKIFAQGQKDALKAYYADNYVAKLATVTGQAPTAQSYLPRNAASRYLQYHYIVKNPKSKDELHSVKTANDGSAYSKVHAKYNDLFRSIVKEFNYANLFLIDAETGTILYSVFKNPDFGTQFRTGPYTTTNLAEAFKTASRSKAGDVTVTDFELYDPKLEAPTAFMAAPITDKTGTVGVLAIELSAAQINELMTNEFAWEKSGLGKTGEVYLVGKDATMRSASRLLVQNSKKYYADLQKVGVDADVLKRIKQHKTSILLQKTASDAIEKAAIGESGTQIGKDYRGVPVLSSYAPLSLFDLNWAIIAEMELSEAYLPVQDFERRVVITSTLILLLVSISTIGLGYLLVKPITDLNEQIQRIQRGNWDTQIRTGTQDEVGELSQSVQQIVNQFHQQSELIEQKDNQFHRLLAQVFPNAIADRIKQGDTHIAETVEEVTILLADVTGFLDLTETMTAEASMSLLNQLFARFDKVAERFGAEMLRTVGDHYMLTCGLATPYLDHDRRVVDCGLELLKVVRRFAVEQDLNLDLAIGIHSGSVTAGLVGHRKVAFDIFGKAVNYSVNLMQSCPPGHLQVSHPIYKRLHDMYEFQRADDRADADATLPVVAKVWRLQRMHVAPEVEALEVAKALVADESLAATTSRDDLSPETVVKQDLPELPPPLNGNLSDRQQGASTNV</sequence>
<dbReference type="PANTHER" id="PTHR45655:SF13">
    <property type="entry name" value="SOLUBLE GUANYLATE CYCLASE GCY-32-RELATED"/>
    <property type="match status" value="1"/>
</dbReference>
<dbReference type="Gene3D" id="3.30.450.20">
    <property type="entry name" value="PAS domain"/>
    <property type="match status" value="1"/>
</dbReference>
<dbReference type="EMBL" id="JADEXQ010000023">
    <property type="protein sequence ID" value="MBE9029850.1"/>
    <property type="molecule type" value="Genomic_DNA"/>
</dbReference>
<dbReference type="Pfam" id="PF00672">
    <property type="entry name" value="HAMP"/>
    <property type="match status" value="1"/>
</dbReference>
<dbReference type="InterPro" id="IPR029787">
    <property type="entry name" value="Nucleotide_cyclase"/>
</dbReference>
<dbReference type="PROSITE" id="PS50125">
    <property type="entry name" value="GUANYLATE_CYCLASE_2"/>
    <property type="match status" value="1"/>
</dbReference>
<dbReference type="AlphaFoldDB" id="A0A928VK71"/>
<evidence type="ECO:0000313" key="6">
    <source>
        <dbReference type="Proteomes" id="UP000625316"/>
    </source>
</evidence>
<dbReference type="GO" id="GO:0004016">
    <property type="term" value="F:adenylate cyclase activity"/>
    <property type="evidence" value="ECO:0007669"/>
    <property type="project" value="UniProtKB-ARBA"/>
</dbReference>
<dbReference type="Gene3D" id="1.10.8.500">
    <property type="entry name" value="HAMP domain in histidine kinase"/>
    <property type="match status" value="1"/>
</dbReference>
<keyword evidence="6" id="KW-1185">Reference proteome</keyword>
<dbReference type="Pfam" id="PF00211">
    <property type="entry name" value="Guanylate_cyc"/>
    <property type="match status" value="1"/>
</dbReference>
<reference evidence="5" key="1">
    <citation type="submission" date="2020-10" db="EMBL/GenBank/DDBJ databases">
        <authorList>
            <person name="Castelo-Branco R."/>
            <person name="Eusebio N."/>
            <person name="Adriana R."/>
            <person name="Vieira A."/>
            <person name="Brugerolle De Fraissinette N."/>
            <person name="Rezende De Castro R."/>
            <person name="Schneider M.P."/>
            <person name="Vasconcelos V."/>
            <person name="Leao P.N."/>
        </authorList>
    </citation>
    <scope>NUCLEOTIDE SEQUENCE</scope>
    <source>
        <strain evidence="5">LEGE 11480</strain>
    </source>
</reference>
<dbReference type="SUPFAM" id="SSF158472">
    <property type="entry name" value="HAMP domain-like"/>
    <property type="match status" value="1"/>
</dbReference>
<dbReference type="SMART" id="SM00304">
    <property type="entry name" value="HAMP"/>
    <property type="match status" value="1"/>
</dbReference>